<evidence type="ECO:0000313" key="4">
    <source>
        <dbReference type="Proteomes" id="UP000829685"/>
    </source>
</evidence>
<protein>
    <recommendedName>
        <fullName evidence="2">Borealin N-terminal domain-containing protein</fullName>
    </recommendedName>
</protein>
<name>A0A9P9WNV5_9PEZI</name>
<feature type="compositionally biased region" description="Low complexity" evidence="1">
    <location>
        <begin position="260"/>
        <end position="273"/>
    </location>
</feature>
<feature type="region of interest" description="Disordered" evidence="1">
    <location>
        <begin position="1"/>
        <end position="30"/>
    </location>
</feature>
<organism evidence="3 4">
    <name type="scientific">Neoarthrinium moseri</name>
    <dbReference type="NCBI Taxonomy" id="1658444"/>
    <lineage>
        <taxon>Eukaryota</taxon>
        <taxon>Fungi</taxon>
        <taxon>Dikarya</taxon>
        <taxon>Ascomycota</taxon>
        <taxon>Pezizomycotina</taxon>
        <taxon>Sordariomycetes</taxon>
        <taxon>Xylariomycetidae</taxon>
        <taxon>Amphisphaeriales</taxon>
        <taxon>Apiosporaceae</taxon>
        <taxon>Neoarthrinium</taxon>
    </lineage>
</organism>
<gene>
    <name evidence="3" type="ORF">JX265_005458</name>
</gene>
<feature type="compositionally biased region" description="Polar residues" evidence="1">
    <location>
        <begin position="176"/>
        <end position="189"/>
    </location>
</feature>
<feature type="compositionally biased region" description="Low complexity" evidence="1">
    <location>
        <begin position="339"/>
        <end position="356"/>
    </location>
</feature>
<feature type="domain" description="Borealin N-terminal" evidence="2">
    <location>
        <begin position="35"/>
        <end position="91"/>
    </location>
</feature>
<dbReference type="Proteomes" id="UP000829685">
    <property type="component" value="Unassembled WGS sequence"/>
</dbReference>
<accession>A0A9P9WNV5</accession>
<dbReference type="InterPro" id="IPR018851">
    <property type="entry name" value="Borealin_N"/>
</dbReference>
<dbReference type="AlphaFoldDB" id="A0A9P9WNV5"/>
<keyword evidence="4" id="KW-1185">Reference proteome</keyword>
<evidence type="ECO:0000313" key="3">
    <source>
        <dbReference type="EMBL" id="KAI1872578.1"/>
    </source>
</evidence>
<proteinExistence type="predicted"/>
<evidence type="ECO:0000256" key="1">
    <source>
        <dbReference type="SAM" id="MobiDB-lite"/>
    </source>
</evidence>
<sequence length="365" mass="39158">MAPTWPRKRKSDQSTSSFEQRSPIKKRKMGLTLPQKQALIENLQLEITERARRLRAQYNVQAQQLRSRVEMRVNRIPRALRRLKMADLLAKHSEPAKSRPARSPYVARPPPVPTKDGASPKPIPRKPVSADGHQRGFKRLSDGVVGFEDKENSVEPVGQPKKKGRGPFAAVDAARTQPSQVLSPTSTNLRVLPRAVERPTSPAKHQTERPASSPTKSMIARPGSPSKGFGAKSTSNLLSNMVEKAKSTRGGTTGRHKLASSTITNSSATSGTTRGRKPGVPSSATTANTRGKRKNSQASESSEASTGTVIKKTTAASRAAPAKSATAPKRTVMGTIKSATTKKPATAKPAAAPAATGRTLRKRQA</sequence>
<dbReference type="Pfam" id="PF10444">
    <property type="entry name" value="Nbl1_Borealin_N"/>
    <property type="match status" value="1"/>
</dbReference>
<dbReference type="EMBL" id="JAFIMR010000011">
    <property type="protein sequence ID" value="KAI1872578.1"/>
    <property type="molecule type" value="Genomic_DNA"/>
</dbReference>
<evidence type="ECO:0000259" key="2">
    <source>
        <dbReference type="Pfam" id="PF10444"/>
    </source>
</evidence>
<feature type="compositionally biased region" description="Basic residues" evidence="1">
    <location>
        <begin position="1"/>
        <end position="10"/>
    </location>
</feature>
<reference evidence="3" key="1">
    <citation type="submission" date="2021-03" db="EMBL/GenBank/DDBJ databases">
        <title>Revisited historic fungal species revealed as producer of novel bioactive compounds through whole genome sequencing and comparative genomics.</title>
        <authorList>
            <person name="Vignolle G.A."/>
            <person name="Hochenegger N."/>
            <person name="Mach R.L."/>
            <person name="Mach-Aigner A.R."/>
            <person name="Javad Rahimi M."/>
            <person name="Salim K.A."/>
            <person name="Chan C.M."/>
            <person name="Lim L.B.L."/>
            <person name="Cai F."/>
            <person name="Druzhinina I.S."/>
            <person name="U'Ren J.M."/>
            <person name="Derntl C."/>
        </authorList>
    </citation>
    <scope>NUCLEOTIDE SEQUENCE</scope>
    <source>
        <strain evidence="3">TUCIM 5799</strain>
    </source>
</reference>
<comment type="caution">
    <text evidence="3">The sequence shown here is derived from an EMBL/GenBank/DDBJ whole genome shotgun (WGS) entry which is preliminary data.</text>
</comment>
<feature type="compositionally biased region" description="Polar residues" evidence="1">
    <location>
        <begin position="296"/>
        <end position="308"/>
    </location>
</feature>
<feature type="compositionally biased region" description="Low complexity" evidence="1">
    <location>
        <begin position="311"/>
        <end position="331"/>
    </location>
</feature>
<feature type="region of interest" description="Disordered" evidence="1">
    <location>
        <begin position="92"/>
        <end position="365"/>
    </location>
</feature>